<name>A0A2M9HSK9_9BIFI</name>
<evidence type="ECO:0000256" key="3">
    <source>
        <dbReference type="SAM" id="MobiDB-lite"/>
    </source>
</evidence>
<feature type="DNA-binding region" description="H-T-H motif" evidence="2">
    <location>
        <begin position="56"/>
        <end position="75"/>
    </location>
</feature>
<dbReference type="SUPFAM" id="SSF46689">
    <property type="entry name" value="Homeodomain-like"/>
    <property type="match status" value="1"/>
</dbReference>
<dbReference type="Gene3D" id="1.10.357.10">
    <property type="entry name" value="Tetracycline Repressor, domain 2"/>
    <property type="match status" value="1"/>
</dbReference>
<dbReference type="GO" id="GO:0003677">
    <property type="term" value="F:DNA binding"/>
    <property type="evidence" value="ECO:0007669"/>
    <property type="project" value="UniProtKB-UniRule"/>
</dbReference>
<comment type="caution">
    <text evidence="5">The sequence shown here is derived from an EMBL/GenBank/DDBJ whole genome shotgun (WGS) entry which is preliminary data.</text>
</comment>
<dbReference type="InterPro" id="IPR009057">
    <property type="entry name" value="Homeodomain-like_sf"/>
</dbReference>
<feature type="domain" description="HTH tetR-type" evidence="4">
    <location>
        <begin position="33"/>
        <end position="93"/>
    </location>
</feature>
<dbReference type="Proteomes" id="UP000228755">
    <property type="component" value="Unassembled WGS sequence"/>
</dbReference>
<sequence>MVGYIPEKREQEQDRPPHSVGEGSAGMVRPRNEEMRSGIANTAFSLFHEVGYTHASYTLLAERCGITRALVQYHWPKKELLAVDSMTRLLGETIRQLGLPNHGTGNPSSDAAKLVSIGTHFFSILTEDEGWRQFLLDILKSRELTEQVLAFNARWAFTYIGQEPRDATFEEVVVSMGGFYELLYYRLKHNKSLDIKPRLEKVVNEFMQTLDYVNASEQ</sequence>
<dbReference type="Pfam" id="PF00440">
    <property type="entry name" value="TetR_N"/>
    <property type="match status" value="1"/>
</dbReference>
<dbReference type="PRINTS" id="PR00455">
    <property type="entry name" value="HTHTETR"/>
</dbReference>
<keyword evidence="6" id="KW-1185">Reference proteome</keyword>
<feature type="compositionally biased region" description="Basic and acidic residues" evidence="3">
    <location>
        <begin position="1"/>
        <end position="17"/>
    </location>
</feature>
<evidence type="ECO:0000259" key="4">
    <source>
        <dbReference type="PROSITE" id="PS50977"/>
    </source>
</evidence>
<protein>
    <recommendedName>
        <fullName evidence="4">HTH tetR-type domain-containing protein</fullName>
    </recommendedName>
</protein>
<dbReference type="OrthoDB" id="3196926at2"/>
<gene>
    <name evidence="5" type="ORF">CUU80_01335</name>
</gene>
<dbReference type="AlphaFoldDB" id="A0A2M9HSK9"/>
<organism evidence="5 6">
    <name type="scientific">Bifidobacterium scaligerum</name>
    <dbReference type="NCBI Taxonomy" id="2052656"/>
    <lineage>
        <taxon>Bacteria</taxon>
        <taxon>Bacillati</taxon>
        <taxon>Actinomycetota</taxon>
        <taxon>Actinomycetes</taxon>
        <taxon>Bifidobacteriales</taxon>
        <taxon>Bifidobacteriaceae</taxon>
        <taxon>Bifidobacterium</taxon>
    </lineage>
</organism>
<reference evidence="5 6" key="1">
    <citation type="submission" date="2017-11" db="EMBL/GenBank/DDBJ databases">
        <title>Draft genome sequences of strains TRE 1, TRE D, TRE H and TRI 7, isolated from tamarins, belonging to four potential novel Bifidobacterium species.</title>
        <authorList>
            <person name="Mattarelli P."/>
            <person name="Modesto M."/>
            <person name="Bonetti A."/>
            <person name="Puglisi E."/>
            <person name="Morelli L."/>
        </authorList>
    </citation>
    <scope>NUCLEOTIDE SEQUENCE [LARGE SCALE GENOMIC DNA]</scope>
    <source>
        <strain evidence="6">TRED</strain>
    </source>
</reference>
<evidence type="ECO:0000256" key="2">
    <source>
        <dbReference type="PROSITE-ProRule" id="PRU00335"/>
    </source>
</evidence>
<feature type="region of interest" description="Disordered" evidence="3">
    <location>
        <begin position="1"/>
        <end position="31"/>
    </location>
</feature>
<evidence type="ECO:0000313" key="5">
    <source>
        <dbReference type="EMBL" id="PJM79816.1"/>
    </source>
</evidence>
<keyword evidence="1 2" id="KW-0238">DNA-binding</keyword>
<dbReference type="EMBL" id="PGLQ01000001">
    <property type="protein sequence ID" value="PJM79816.1"/>
    <property type="molecule type" value="Genomic_DNA"/>
</dbReference>
<dbReference type="PROSITE" id="PS50977">
    <property type="entry name" value="HTH_TETR_2"/>
    <property type="match status" value="1"/>
</dbReference>
<evidence type="ECO:0000256" key="1">
    <source>
        <dbReference type="ARBA" id="ARBA00023125"/>
    </source>
</evidence>
<accession>A0A2M9HSK9</accession>
<evidence type="ECO:0000313" key="6">
    <source>
        <dbReference type="Proteomes" id="UP000228755"/>
    </source>
</evidence>
<proteinExistence type="predicted"/>
<dbReference type="InterPro" id="IPR001647">
    <property type="entry name" value="HTH_TetR"/>
</dbReference>